<dbReference type="RefSeq" id="WP_090321769.1">
    <property type="nucleotide sequence ID" value="NZ_FNKJ01000003.1"/>
</dbReference>
<keyword evidence="3" id="KW-1185">Reference proteome</keyword>
<evidence type="ECO:0000259" key="1">
    <source>
        <dbReference type="Pfam" id="PF03235"/>
    </source>
</evidence>
<evidence type="ECO:0000313" key="2">
    <source>
        <dbReference type="EMBL" id="SDQ92904.1"/>
    </source>
</evidence>
<reference evidence="3" key="1">
    <citation type="submission" date="2016-10" db="EMBL/GenBank/DDBJ databases">
        <authorList>
            <person name="Varghese N."/>
            <person name="Submissions S."/>
        </authorList>
    </citation>
    <scope>NUCLEOTIDE SEQUENCE [LARGE SCALE GENOMIC DNA]</scope>
    <source>
        <strain evidence="3">BS3775</strain>
    </source>
</reference>
<dbReference type="PANTHER" id="PTHR39639:SF1">
    <property type="entry name" value="DUF262 DOMAIN-CONTAINING PROTEIN"/>
    <property type="match status" value="1"/>
</dbReference>
<dbReference type="AlphaFoldDB" id="A0A1H1EWK3"/>
<gene>
    <name evidence="2" type="ORF">SAMN04490195_2383</name>
</gene>
<dbReference type="Proteomes" id="UP000199570">
    <property type="component" value="Unassembled WGS sequence"/>
</dbReference>
<protein>
    <recommendedName>
        <fullName evidence="1">GmrSD restriction endonucleases N-terminal domain-containing protein</fullName>
    </recommendedName>
</protein>
<feature type="domain" description="GmrSD restriction endonucleases N-terminal" evidence="1">
    <location>
        <begin position="18"/>
        <end position="160"/>
    </location>
</feature>
<accession>A0A1H1EWK3</accession>
<dbReference type="PANTHER" id="PTHR39639">
    <property type="entry name" value="CHROMOSOME 16, WHOLE GENOME SHOTGUN SEQUENCE"/>
    <property type="match status" value="1"/>
</dbReference>
<dbReference type="OrthoDB" id="7802453at2"/>
<proteinExistence type="predicted"/>
<name>A0A1H1EWK3_9PSED</name>
<dbReference type="Pfam" id="PF03235">
    <property type="entry name" value="GmrSD_N"/>
    <property type="match status" value="1"/>
</dbReference>
<evidence type="ECO:0000313" key="3">
    <source>
        <dbReference type="Proteomes" id="UP000199570"/>
    </source>
</evidence>
<dbReference type="EMBL" id="FNKJ01000003">
    <property type="protein sequence ID" value="SDQ92904.1"/>
    <property type="molecule type" value="Genomic_DNA"/>
</dbReference>
<dbReference type="InterPro" id="IPR004919">
    <property type="entry name" value="GmrSD_N"/>
</dbReference>
<organism evidence="2 3">
    <name type="scientific">Pseudomonas moorei</name>
    <dbReference type="NCBI Taxonomy" id="395599"/>
    <lineage>
        <taxon>Bacteria</taxon>
        <taxon>Pseudomonadati</taxon>
        <taxon>Pseudomonadota</taxon>
        <taxon>Gammaproteobacteria</taxon>
        <taxon>Pseudomonadales</taxon>
        <taxon>Pseudomonadaceae</taxon>
        <taxon>Pseudomonas</taxon>
    </lineage>
</organism>
<sequence length="349" mass="40346">MKANASPISVADYCSAMQEKKIIVNSDYQRKDGLWNAPARSFFIESILLEYPIPKMFVYAKLDLLSRAVVKEIVDGQQRSQALMLFYENKLALSKNIETEELRGMKYNKLSDEWKTKFLSYQLPVDQFAGVPEDEVREAFRRMNANNVPLNAEEQRNARYQGDFKWFINRTAELYKERLLSLGLLSRRDLIRMTDLRLYAEIALTLDEGFITVKGVQLDKLYKKYNADFEDAAVFQEKITFGVDFFINTDVLHEDILLRMHVFQSIVMAAISLKYDEEYERLAVEAHTDIVDAINQHAYTIDTLISALREPDDFPALGMFVKANSEATNTATARAIRFLYFKKALTQLV</sequence>